<evidence type="ECO:0000256" key="2">
    <source>
        <dbReference type="SAM" id="SignalP"/>
    </source>
</evidence>
<dbReference type="GeneID" id="301459035"/>
<sequence length="196" mass="21159">MIPPRVRWTAALLALPLALAATSCAPQEPEPSAQPTPSASAPVIAEPEPEQSVEPGADAEVDPTCETIIATSIVTEFERIGWTSREEPFYVGSTELEDGLRCMWADFDAPASDNLQIFGWSPIDEQATRSAQTELVGQGWIREEAAEGVYVTENPETIIAPDENGYGITYLFGDGWVTVADTKQGLVLIEWPPPAS</sequence>
<dbReference type="Proteomes" id="UP001183582">
    <property type="component" value="Unassembled WGS sequence"/>
</dbReference>
<evidence type="ECO:0008006" key="5">
    <source>
        <dbReference type="Google" id="ProtNLM"/>
    </source>
</evidence>
<protein>
    <recommendedName>
        <fullName evidence="5">Nitrate ABC transporter substrate-binding protein</fullName>
    </recommendedName>
</protein>
<reference evidence="3 4" key="1">
    <citation type="submission" date="2021-06" db="EMBL/GenBank/DDBJ databases">
        <title>Genome-based taxonomic framework of Microbacterium strains isolated from marine environment, the description of four new species and reclassification of four preexisting species.</title>
        <authorList>
            <person name="Lee S.D."/>
            <person name="Kim S.-M."/>
            <person name="Byeon Y.-S."/>
            <person name="Yang H.L."/>
            <person name="Kim I.S."/>
        </authorList>
    </citation>
    <scope>NUCLEOTIDE SEQUENCE [LARGE SCALE GENOMIC DNA]</scope>
    <source>
        <strain evidence="3 4">KACC 20514</strain>
    </source>
</reference>
<accession>A0AAJ2LX25</accession>
<feature type="compositionally biased region" description="Acidic residues" evidence="1">
    <location>
        <begin position="47"/>
        <end position="62"/>
    </location>
</feature>
<organism evidence="3 4">
    <name type="scientific">Microbacterium aurantiacum</name>
    <dbReference type="NCBI Taxonomy" id="162393"/>
    <lineage>
        <taxon>Bacteria</taxon>
        <taxon>Bacillati</taxon>
        <taxon>Actinomycetota</taxon>
        <taxon>Actinomycetes</taxon>
        <taxon>Micrococcales</taxon>
        <taxon>Microbacteriaceae</taxon>
        <taxon>Microbacterium</taxon>
    </lineage>
</organism>
<evidence type="ECO:0000256" key="1">
    <source>
        <dbReference type="SAM" id="MobiDB-lite"/>
    </source>
</evidence>
<dbReference type="AlphaFoldDB" id="A0AAJ2LX25"/>
<dbReference type="EMBL" id="JAHWXH010000002">
    <property type="protein sequence ID" value="MDS0246387.1"/>
    <property type="molecule type" value="Genomic_DNA"/>
</dbReference>
<evidence type="ECO:0000313" key="4">
    <source>
        <dbReference type="Proteomes" id="UP001183582"/>
    </source>
</evidence>
<feature type="signal peptide" evidence="2">
    <location>
        <begin position="1"/>
        <end position="25"/>
    </location>
</feature>
<keyword evidence="2" id="KW-0732">Signal</keyword>
<feature type="chain" id="PRO_5042620167" description="Nitrate ABC transporter substrate-binding protein" evidence="2">
    <location>
        <begin position="26"/>
        <end position="196"/>
    </location>
</feature>
<dbReference type="RefSeq" id="WP_053548381.1">
    <property type="nucleotide sequence ID" value="NZ_BAAAGR010000002.1"/>
</dbReference>
<proteinExistence type="predicted"/>
<name>A0AAJ2LX25_9MICO</name>
<gene>
    <name evidence="3" type="ORF">KZC50_12340</name>
</gene>
<feature type="region of interest" description="Disordered" evidence="1">
    <location>
        <begin position="25"/>
        <end position="62"/>
    </location>
</feature>
<dbReference type="PROSITE" id="PS51257">
    <property type="entry name" value="PROKAR_LIPOPROTEIN"/>
    <property type="match status" value="1"/>
</dbReference>
<evidence type="ECO:0000313" key="3">
    <source>
        <dbReference type="EMBL" id="MDS0246387.1"/>
    </source>
</evidence>
<comment type="caution">
    <text evidence="3">The sequence shown here is derived from an EMBL/GenBank/DDBJ whole genome shotgun (WGS) entry which is preliminary data.</text>
</comment>